<keyword evidence="3" id="KW-1185">Reference proteome</keyword>
<accession>A0A498L8M5</accession>
<evidence type="ECO:0000313" key="1">
    <source>
        <dbReference type="EMBL" id="RXN04741.1"/>
    </source>
</evidence>
<comment type="caution">
    <text evidence="1">The sequence shown here is derived from an EMBL/GenBank/DDBJ whole genome shotgun (WGS) entry which is preliminary data.</text>
</comment>
<dbReference type="EMBL" id="QBIY01013429">
    <property type="protein sequence ID" value="RXN04741.1"/>
    <property type="molecule type" value="Genomic_DNA"/>
</dbReference>
<sequence length="106" mass="11665">MEKMQSRDLLLGLQLPELDDLGQFIRSLPTSTLLGLGALTAVLAYWIATRPRPVVPPCDLRHQSQEVQVGHGSGVRRRPIERDMTIVNLKSSGSYAVLLKQGPGTF</sequence>
<protein>
    <submittedName>
        <fullName evidence="1">Long-chain-fatty-acid--ligase 6 isoform X2</fullName>
    </submittedName>
</protein>
<dbReference type="STRING" id="84645.A0A498L8M5"/>
<evidence type="ECO:0000313" key="3">
    <source>
        <dbReference type="Proteomes" id="UP000290572"/>
    </source>
</evidence>
<name>A0A498L8M5_LABRO</name>
<dbReference type="GO" id="GO:0016874">
    <property type="term" value="F:ligase activity"/>
    <property type="evidence" value="ECO:0007669"/>
    <property type="project" value="UniProtKB-KW"/>
</dbReference>
<proteinExistence type="predicted"/>
<organism evidence="1 3">
    <name type="scientific">Labeo rohita</name>
    <name type="common">Indian major carp</name>
    <name type="synonym">Cyprinus rohita</name>
    <dbReference type="NCBI Taxonomy" id="84645"/>
    <lineage>
        <taxon>Eukaryota</taxon>
        <taxon>Metazoa</taxon>
        <taxon>Chordata</taxon>
        <taxon>Craniata</taxon>
        <taxon>Vertebrata</taxon>
        <taxon>Euteleostomi</taxon>
        <taxon>Actinopterygii</taxon>
        <taxon>Neopterygii</taxon>
        <taxon>Teleostei</taxon>
        <taxon>Ostariophysi</taxon>
        <taxon>Cypriniformes</taxon>
        <taxon>Cyprinidae</taxon>
        <taxon>Labeoninae</taxon>
        <taxon>Labeonini</taxon>
        <taxon>Labeo</taxon>
    </lineage>
</organism>
<evidence type="ECO:0000313" key="2">
    <source>
        <dbReference type="EMBL" id="RXN15964.1"/>
    </source>
</evidence>
<dbReference type="EMBL" id="QBIY01012815">
    <property type="protein sequence ID" value="RXN15964.1"/>
    <property type="molecule type" value="Genomic_DNA"/>
</dbReference>
<dbReference type="AlphaFoldDB" id="A0A498L8M5"/>
<keyword evidence="1" id="KW-0436">Ligase</keyword>
<gene>
    <name evidence="2" type="ORF">ROHU_008525</name>
    <name evidence="1" type="ORF">ROHU_033724</name>
</gene>
<reference evidence="1 3" key="1">
    <citation type="submission" date="2018-03" db="EMBL/GenBank/DDBJ databases">
        <title>Draft genome sequence of Rohu Carp (Labeo rohita).</title>
        <authorList>
            <person name="Das P."/>
            <person name="Kushwaha B."/>
            <person name="Joshi C.G."/>
            <person name="Kumar D."/>
            <person name="Nagpure N.S."/>
            <person name="Sahoo L."/>
            <person name="Das S.P."/>
            <person name="Bit A."/>
            <person name="Patnaik S."/>
            <person name="Meher P.K."/>
            <person name="Jayasankar P."/>
            <person name="Koringa P.G."/>
            <person name="Patel N.V."/>
            <person name="Hinsu A.T."/>
            <person name="Kumar R."/>
            <person name="Pandey M."/>
            <person name="Agarwal S."/>
            <person name="Srivastava S."/>
            <person name="Singh M."/>
            <person name="Iquebal M.A."/>
            <person name="Jaiswal S."/>
            <person name="Angadi U.B."/>
            <person name="Kumar N."/>
            <person name="Raza M."/>
            <person name="Shah T.M."/>
            <person name="Rai A."/>
            <person name="Jena J.K."/>
        </authorList>
    </citation>
    <scope>NUCLEOTIDE SEQUENCE [LARGE SCALE GENOMIC DNA]</scope>
    <source>
        <strain evidence="1">DASCIFA01</strain>
        <tissue evidence="1">Testis</tissue>
    </source>
</reference>
<dbReference type="Proteomes" id="UP000290572">
    <property type="component" value="Unassembled WGS sequence"/>
</dbReference>